<name>A0ABW5R5I4_9BACL</name>
<dbReference type="PANTHER" id="PTHR43663">
    <property type="entry name" value="CHROMATE TRANSPORT PROTEIN-RELATED"/>
    <property type="match status" value="1"/>
</dbReference>
<comment type="subcellular location">
    <subcellularLocation>
        <location evidence="1">Cell membrane</location>
        <topology evidence="1">Multi-pass membrane protein</topology>
    </subcellularLocation>
</comment>
<feature type="transmembrane region" description="Helical" evidence="7">
    <location>
        <begin position="110"/>
        <end position="132"/>
    </location>
</feature>
<evidence type="ECO:0000256" key="2">
    <source>
        <dbReference type="ARBA" id="ARBA00005262"/>
    </source>
</evidence>
<sequence length="179" mass="19450">MLWDLFITFFMIGFVSFGGGYAMIPLIQEEIVHNHGWMTAQEFTDVIAVAGMSPGPIATNTAIFIGYNQMGLTGAVLSALGMILPSLMIILAIGAIFYKIQKSMMVKSAFYGLRSIITGLIVYAAILFAVNNGLVSSISWHTFSLILIFGLSLLALLRYRIHPVYVIVMSGLVGVTVYG</sequence>
<dbReference type="EMBL" id="JBHUMM010000002">
    <property type="protein sequence ID" value="MFD2670318.1"/>
    <property type="molecule type" value="Genomic_DNA"/>
</dbReference>
<gene>
    <name evidence="8" type="ORF">ACFSUC_01700</name>
</gene>
<dbReference type="InterPro" id="IPR003370">
    <property type="entry name" value="Chromate_transpt"/>
</dbReference>
<evidence type="ECO:0000256" key="5">
    <source>
        <dbReference type="ARBA" id="ARBA00022989"/>
    </source>
</evidence>
<feature type="transmembrane region" description="Helical" evidence="7">
    <location>
        <begin position="73"/>
        <end position="98"/>
    </location>
</feature>
<evidence type="ECO:0000256" key="3">
    <source>
        <dbReference type="ARBA" id="ARBA00022475"/>
    </source>
</evidence>
<organism evidence="8 9">
    <name type="scientific">Marinicrinis sediminis</name>
    <dbReference type="NCBI Taxonomy" id="1652465"/>
    <lineage>
        <taxon>Bacteria</taxon>
        <taxon>Bacillati</taxon>
        <taxon>Bacillota</taxon>
        <taxon>Bacilli</taxon>
        <taxon>Bacillales</taxon>
        <taxon>Paenibacillaceae</taxon>
    </lineage>
</organism>
<evidence type="ECO:0000256" key="7">
    <source>
        <dbReference type="SAM" id="Phobius"/>
    </source>
</evidence>
<keyword evidence="6 7" id="KW-0472">Membrane</keyword>
<accession>A0ABW5R5I4</accession>
<proteinExistence type="inferred from homology"/>
<comment type="similarity">
    <text evidence="2">Belongs to the chromate ion transporter (CHR) (TC 2.A.51) family.</text>
</comment>
<evidence type="ECO:0000313" key="8">
    <source>
        <dbReference type="EMBL" id="MFD2670318.1"/>
    </source>
</evidence>
<dbReference type="Pfam" id="PF02417">
    <property type="entry name" value="Chromate_transp"/>
    <property type="match status" value="1"/>
</dbReference>
<feature type="transmembrane region" description="Helical" evidence="7">
    <location>
        <begin position="6"/>
        <end position="26"/>
    </location>
</feature>
<dbReference type="RefSeq" id="WP_379927673.1">
    <property type="nucleotide sequence ID" value="NZ_JBHUMM010000002.1"/>
</dbReference>
<evidence type="ECO:0000256" key="6">
    <source>
        <dbReference type="ARBA" id="ARBA00023136"/>
    </source>
</evidence>
<evidence type="ECO:0000313" key="9">
    <source>
        <dbReference type="Proteomes" id="UP001597497"/>
    </source>
</evidence>
<evidence type="ECO:0000256" key="1">
    <source>
        <dbReference type="ARBA" id="ARBA00004651"/>
    </source>
</evidence>
<protein>
    <submittedName>
        <fullName evidence="8">Chromate transporter</fullName>
    </submittedName>
</protein>
<feature type="transmembrane region" description="Helical" evidence="7">
    <location>
        <begin position="138"/>
        <end position="157"/>
    </location>
</feature>
<keyword evidence="4 7" id="KW-0812">Transmembrane</keyword>
<dbReference type="PANTHER" id="PTHR43663:SF1">
    <property type="entry name" value="CHROMATE TRANSPORTER"/>
    <property type="match status" value="1"/>
</dbReference>
<comment type="caution">
    <text evidence="8">The sequence shown here is derived from an EMBL/GenBank/DDBJ whole genome shotgun (WGS) entry which is preliminary data.</text>
</comment>
<dbReference type="InterPro" id="IPR052518">
    <property type="entry name" value="CHR_Transporter"/>
</dbReference>
<feature type="transmembrane region" description="Helical" evidence="7">
    <location>
        <begin position="46"/>
        <end position="67"/>
    </location>
</feature>
<keyword evidence="5 7" id="KW-1133">Transmembrane helix</keyword>
<keyword evidence="9" id="KW-1185">Reference proteome</keyword>
<dbReference type="Proteomes" id="UP001597497">
    <property type="component" value="Unassembled WGS sequence"/>
</dbReference>
<reference evidence="9" key="1">
    <citation type="journal article" date="2019" name="Int. J. Syst. Evol. Microbiol.">
        <title>The Global Catalogue of Microorganisms (GCM) 10K type strain sequencing project: providing services to taxonomists for standard genome sequencing and annotation.</title>
        <authorList>
            <consortium name="The Broad Institute Genomics Platform"/>
            <consortium name="The Broad Institute Genome Sequencing Center for Infectious Disease"/>
            <person name="Wu L."/>
            <person name="Ma J."/>
        </authorList>
    </citation>
    <scope>NUCLEOTIDE SEQUENCE [LARGE SCALE GENOMIC DNA]</scope>
    <source>
        <strain evidence="9">KCTC 33676</strain>
    </source>
</reference>
<evidence type="ECO:0000256" key="4">
    <source>
        <dbReference type="ARBA" id="ARBA00022692"/>
    </source>
</evidence>
<keyword evidence="3" id="KW-1003">Cell membrane</keyword>